<comment type="caution">
    <text evidence="11">The sequence shown here is derived from an EMBL/GenBank/DDBJ whole genome shotgun (WGS) entry which is preliminary data.</text>
</comment>
<proteinExistence type="inferred from homology"/>
<evidence type="ECO:0000256" key="4">
    <source>
        <dbReference type="ARBA" id="ARBA00022475"/>
    </source>
</evidence>
<dbReference type="Proteomes" id="UP000682403">
    <property type="component" value="Unassembled WGS sequence"/>
</dbReference>
<gene>
    <name evidence="11" type="primary">nhaC</name>
    <name evidence="11" type="ORF">J9317_05425</name>
</gene>
<evidence type="ECO:0000256" key="2">
    <source>
        <dbReference type="ARBA" id="ARBA00022448"/>
    </source>
</evidence>
<feature type="transmembrane region" description="Helical" evidence="9">
    <location>
        <begin position="429"/>
        <end position="449"/>
    </location>
</feature>
<comment type="similarity">
    <text evidence="8">Belongs to the NhaC Na(+)/H(+) (TC 2.A.35) antiporter family.</text>
</comment>
<dbReference type="InterPro" id="IPR052180">
    <property type="entry name" value="NhaC_Na-H+_Antiporter"/>
</dbReference>
<dbReference type="InterPro" id="IPR004770">
    <property type="entry name" value="Na/H_antiport_NhaC"/>
</dbReference>
<feature type="transmembrane region" description="Helical" evidence="9">
    <location>
        <begin position="12"/>
        <end position="29"/>
    </location>
</feature>
<feature type="domain" description="Na+/H+ antiporter NhaC-like C-terminal" evidence="10">
    <location>
        <begin position="158"/>
        <end position="449"/>
    </location>
</feature>
<feature type="transmembrane region" description="Helical" evidence="9">
    <location>
        <begin position="225"/>
        <end position="249"/>
    </location>
</feature>
<dbReference type="Pfam" id="PF03553">
    <property type="entry name" value="Na_H_antiporter"/>
    <property type="match status" value="1"/>
</dbReference>
<dbReference type="RefSeq" id="WP_211556835.1">
    <property type="nucleotide sequence ID" value="NZ_JAGVRK010000001.1"/>
</dbReference>
<keyword evidence="12" id="KW-1185">Reference proteome</keyword>
<feature type="transmembrane region" description="Helical" evidence="9">
    <location>
        <begin position="102"/>
        <end position="123"/>
    </location>
</feature>
<evidence type="ECO:0000256" key="3">
    <source>
        <dbReference type="ARBA" id="ARBA00022449"/>
    </source>
</evidence>
<evidence type="ECO:0000259" key="10">
    <source>
        <dbReference type="Pfam" id="PF03553"/>
    </source>
</evidence>
<reference evidence="11 12" key="1">
    <citation type="submission" date="2021-04" db="EMBL/GenBank/DDBJ databases">
        <title>Metabacillus sp. strain KIGAM252 whole genome sequence.</title>
        <authorList>
            <person name="Seo M.-J."/>
            <person name="Cho E.-S."/>
            <person name="Hwang C.Y."/>
            <person name="Yoon D.J."/>
        </authorList>
    </citation>
    <scope>NUCLEOTIDE SEQUENCE [LARGE SCALE GENOMIC DNA]</scope>
    <source>
        <strain evidence="11 12">KIGAM252</strain>
    </source>
</reference>
<keyword evidence="5 9" id="KW-0812">Transmembrane</keyword>
<feature type="transmembrane region" description="Helical" evidence="9">
    <location>
        <begin position="404"/>
        <end position="423"/>
    </location>
</feature>
<evidence type="ECO:0000313" key="11">
    <source>
        <dbReference type="EMBL" id="MBS2968195.1"/>
    </source>
</evidence>
<protein>
    <submittedName>
        <fullName evidence="11">Na+/H+ antiporter NhaC</fullName>
    </submittedName>
</protein>
<dbReference type="EMBL" id="JAGVRK010000001">
    <property type="protein sequence ID" value="MBS2968195.1"/>
    <property type="molecule type" value="Genomic_DNA"/>
</dbReference>
<feature type="transmembrane region" description="Helical" evidence="9">
    <location>
        <begin position="73"/>
        <end position="96"/>
    </location>
</feature>
<comment type="subcellular location">
    <subcellularLocation>
        <location evidence="1">Cell membrane</location>
        <topology evidence="1">Multi-pass membrane protein</topology>
    </subcellularLocation>
</comment>
<evidence type="ECO:0000256" key="1">
    <source>
        <dbReference type="ARBA" id="ARBA00004651"/>
    </source>
</evidence>
<sequence length="461" mass="49361">MNSDFIRFRTSFIILAVMLGTIFTCLFYLETEPHLPLILCIILLTLFGRVKGLKWSSLEKGMVRGIQNGIQPIIILALIGMLIAAWMFSGTIPTVIHFSLSVIQPQFLLITGLISCMFISMLVGSSFTTVSTVGVALMGIASAAGIPLEWAAGAVICGACFGDKMSPMSDTTNFAAGVAEISIMEHIRHMTKTTIPAILLTAVFFFLMGRSIPVNPSGAGAMQEIMKAISASVNTGWFTLLSPIVVVALAMFRMPIIPTLVIGLATSGLTGVLAGNGDMTQFMSVIQNGTKFEVENEQAASILNRGGLQSMMWSISLIMIAFALGGLMEKLGVIQSLMNGLITKVKSRGQLIASTAASSISVNFSTGEQYMSILIPGQSLKPMYGKLGIPNRYMSRTLEDAGTLVNPLVPWGVSGAFFAQSLGVDVVHYIPFAFFLYLSPIFSILYGFLPSKNADSLKIAA</sequence>
<feature type="transmembrane region" description="Helical" evidence="9">
    <location>
        <begin position="194"/>
        <end position="213"/>
    </location>
</feature>
<evidence type="ECO:0000256" key="5">
    <source>
        <dbReference type="ARBA" id="ARBA00022692"/>
    </source>
</evidence>
<name>A0ABS5LBU6_9BACI</name>
<evidence type="ECO:0000256" key="9">
    <source>
        <dbReference type="SAM" id="Phobius"/>
    </source>
</evidence>
<keyword evidence="2" id="KW-0813">Transport</keyword>
<evidence type="ECO:0000313" key="12">
    <source>
        <dbReference type="Proteomes" id="UP000682403"/>
    </source>
</evidence>
<keyword evidence="7 9" id="KW-0472">Membrane</keyword>
<keyword evidence="4" id="KW-1003">Cell membrane</keyword>
<keyword evidence="3" id="KW-0050">Antiport</keyword>
<dbReference type="NCBIfam" id="TIGR00931">
    <property type="entry name" value="antiport_nhaC"/>
    <property type="match status" value="1"/>
</dbReference>
<evidence type="ECO:0000256" key="8">
    <source>
        <dbReference type="ARBA" id="ARBA00038435"/>
    </source>
</evidence>
<organism evidence="11 12">
    <name type="scientific">Metabacillus flavus</name>
    <dbReference type="NCBI Taxonomy" id="2823519"/>
    <lineage>
        <taxon>Bacteria</taxon>
        <taxon>Bacillati</taxon>
        <taxon>Bacillota</taxon>
        <taxon>Bacilli</taxon>
        <taxon>Bacillales</taxon>
        <taxon>Bacillaceae</taxon>
        <taxon>Metabacillus</taxon>
    </lineage>
</organism>
<keyword evidence="6 9" id="KW-1133">Transmembrane helix</keyword>
<dbReference type="InterPro" id="IPR018461">
    <property type="entry name" value="Na/H_Antiport_NhaC-like_C"/>
</dbReference>
<feature type="transmembrane region" description="Helical" evidence="9">
    <location>
        <begin position="256"/>
        <end position="275"/>
    </location>
</feature>
<dbReference type="PANTHER" id="PTHR33451:SF6">
    <property type="entry name" value="NA(+)_H(+) ANTIPORTER NHAC"/>
    <property type="match status" value="1"/>
</dbReference>
<dbReference type="PANTHER" id="PTHR33451">
    <property type="entry name" value="MALATE-2H(+)/NA(+)-LACTATE ANTIPORTER"/>
    <property type="match status" value="1"/>
</dbReference>
<evidence type="ECO:0000256" key="6">
    <source>
        <dbReference type="ARBA" id="ARBA00022989"/>
    </source>
</evidence>
<accession>A0ABS5LBU6</accession>
<evidence type="ECO:0000256" key="7">
    <source>
        <dbReference type="ARBA" id="ARBA00023136"/>
    </source>
</evidence>
<feature type="transmembrane region" description="Helical" evidence="9">
    <location>
        <begin position="35"/>
        <end position="52"/>
    </location>
</feature>
<feature type="transmembrane region" description="Helical" evidence="9">
    <location>
        <begin position="311"/>
        <end position="328"/>
    </location>
</feature>